<feature type="signal peptide" evidence="1">
    <location>
        <begin position="1"/>
        <end position="21"/>
    </location>
</feature>
<protein>
    <recommendedName>
        <fullName evidence="4">TolC family protein</fullName>
    </recommendedName>
</protein>
<dbReference type="EMBL" id="VKGK01000012">
    <property type="protein sequence ID" value="TRY14156.1"/>
    <property type="molecule type" value="Genomic_DNA"/>
</dbReference>
<keyword evidence="3" id="KW-1185">Reference proteome</keyword>
<dbReference type="AlphaFoldDB" id="A0A553JNX1"/>
<dbReference type="OrthoDB" id="6266632at2"/>
<gene>
    <name evidence="2" type="ORF">FN961_11320</name>
</gene>
<evidence type="ECO:0000256" key="1">
    <source>
        <dbReference type="SAM" id="SignalP"/>
    </source>
</evidence>
<dbReference type="Proteomes" id="UP000318126">
    <property type="component" value="Unassembled WGS sequence"/>
</dbReference>
<name>A0A553JNX1_SHEHA</name>
<proteinExistence type="predicted"/>
<evidence type="ECO:0008006" key="4">
    <source>
        <dbReference type="Google" id="ProtNLM"/>
    </source>
</evidence>
<evidence type="ECO:0000313" key="3">
    <source>
        <dbReference type="Proteomes" id="UP000318126"/>
    </source>
</evidence>
<sequence>MKIVPSIAFILASFLPFTAAADLMIEKSVNKAMESMTVAYRTPIEYALYQYTTEMLVNFRLQLQADIYQQARTSTLKMASTPPYISVINPPLKEKVNGAE</sequence>
<reference evidence="3" key="1">
    <citation type="submission" date="2019-07" db="EMBL/GenBank/DDBJ databases">
        <title>Shewanella sp. YLB-08 draft genomic sequence.</title>
        <authorList>
            <person name="Yu L."/>
        </authorList>
    </citation>
    <scope>NUCLEOTIDE SEQUENCE [LARGE SCALE GENOMIC DNA]</scope>
    <source>
        <strain evidence="3">JCM 20706</strain>
    </source>
</reference>
<dbReference type="RefSeq" id="WP_144040294.1">
    <property type="nucleotide sequence ID" value="NZ_BMPL01000012.1"/>
</dbReference>
<feature type="chain" id="PRO_5021829851" description="TolC family protein" evidence="1">
    <location>
        <begin position="22"/>
        <end position="100"/>
    </location>
</feature>
<organism evidence="2 3">
    <name type="scientific">Shewanella hanedai</name>
    <name type="common">Alteromonas hanedai</name>
    <dbReference type="NCBI Taxonomy" id="25"/>
    <lineage>
        <taxon>Bacteria</taxon>
        <taxon>Pseudomonadati</taxon>
        <taxon>Pseudomonadota</taxon>
        <taxon>Gammaproteobacteria</taxon>
        <taxon>Alteromonadales</taxon>
        <taxon>Shewanellaceae</taxon>
        <taxon>Shewanella</taxon>
    </lineage>
</organism>
<evidence type="ECO:0000313" key="2">
    <source>
        <dbReference type="EMBL" id="TRY14156.1"/>
    </source>
</evidence>
<comment type="caution">
    <text evidence="2">The sequence shown here is derived from an EMBL/GenBank/DDBJ whole genome shotgun (WGS) entry which is preliminary data.</text>
</comment>
<accession>A0A553JNX1</accession>
<keyword evidence="1" id="KW-0732">Signal</keyword>